<name>C0NP19_AJECG</name>
<dbReference type="VEuPathDB" id="FungiDB:I7I50_04990"/>
<evidence type="ECO:0000313" key="3">
    <source>
        <dbReference type="Proteomes" id="UP000001631"/>
    </source>
</evidence>
<feature type="compositionally biased region" description="Low complexity" evidence="1">
    <location>
        <begin position="270"/>
        <end position="290"/>
    </location>
</feature>
<evidence type="ECO:0008006" key="4">
    <source>
        <dbReference type="Google" id="ProtNLM"/>
    </source>
</evidence>
<dbReference type="HOGENOM" id="CLU_070886_0_0_1"/>
<dbReference type="Proteomes" id="UP000001631">
    <property type="component" value="Unassembled WGS sequence"/>
</dbReference>
<feature type="compositionally biased region" description="Polar residues" evidence="1">
    <location>
        <begin position="105"/>
        <end position="122"/>
    </location>
</feature>
<dbReference type="AlphaFoldDB" id="C0NP19"/>
<sequence length="375" mass="41019">MARRCSYCGRFGNPESINEETGLCHKCNKDIQPSSKSGVASLAGKSGEGPSKVAAAVMLQMAAVDVSDDSSSAGSITSIHSDQDHDDEDNSCVDRNGDGNESKNTKPNSQELRSRGSSNVSSNQEIESELCARCWKNPSTTILYNTPICGECYQIAQEKREHTKGTKEKGSGASLSQQVAKRRLRRFPNNQKRFQPPTPDLQPGKRLTRVCDSCRRKRKRCQHRRVVDENDPDADFRKRSRKVQTSTVTNGLIVSETEQDAIAAPRTRDTTTIGTGTGTGTSTRTVSTSSDKGASMTTIAVDSKGCSTSSLQRAVEESVHVVFSREMDRLVGAAEEKLSDAAVALDDIKGHMTAWLERVNEDRGRSRLAKEEKRD</sequence>
<dbReference type="RefSeq" id="XP_045287160.1">
    <property type="nucleotide sequence ID" value="XM_045431948.1"/>
</dbReference>
<feature type="region of interest" description="Disordered" evidence="1">
    <location>
        <begin position="68"/>
        <end position="122"/>
    </location>
</feature>
<keyword evidence="3" id="KW-1185">Reference proteome</keyword>
<feature type="compositionally biased region" description="Basic and acidic residues" evidence="1">
    <location>
        <begin position="95"/>
        <end position="104"/>
    </location>
</feature>
<proteinExistence type="predicted"/>
<gene>
    <name evidence="2" type="ORF">HCBG_04899</name>
</gene>
<dbReference type="GeneID" id="69037915"/>
<dbReference type="STRING" id="447093.C0NP19"/>
<organism evidence="2 3">
    <name type="scientific">Ajellomyces capsulatus (strain G186AR / H82 / ATCC MYA-2454 / RMSCC 2432)</name>
    <name type="common">Darling's disease fungus</name>
    <name type="synonym">Histoplasma capsulatum</name>
    <dbReference type="NCBI Taxonomy" id="447093"/>
    <lineage>
        <taxon>Eukaryota</taxon>
        <taxon>Fungi</taxon>
        <taxon>Dikarya</taxon>
        <taxon>Ascomycota</taxon>
        <taxon>Pezizomycotina</taxon>
        <taxon>Eurotiomycetes</taxon>
        <taxon>Eurotiomycetidae</taxon>
        <taxon>Onygenales</taxon>
        <taxon>Ajellomycetaceae</taxon>
        <taxon>Histoplasma</taxon>
    </lineage>
</organism>
<evidence type="ECO:0000256" key="1">
    <source>
        <dbReference type="SAM" id="MobiDB-lite"/>
    </source>
</evidence>
<feature type="region of interest" description="Disordered" evidence="1">
    <location>
        <begin position="269"/>
        <end position="291"/>
    </location>
</feature>
<protein>
    <recommendedName>
        <fullName evidence="4">GATA-type domain-containing protein</fullName>
    </recommendedName>
</protein>
<reference evidence="2" key="1">
    <citation type="submission" date="2009-02" db="EMBL/GenBank/DDBJ databases">
        <title>The Genome Sequence of Ajellomyces capsulatus strain G186AR.</title>
        <authorList>
            <consortium name="The Broad Institute Genome Sequencing Platform"/>
            <person name="Champion M."/>
            <person name="Cuomo C."/>
            <person name="Ma L.-J."/>
            <person name="Henn M.R."/>
            <person name="Sil A."/>
            <person name="Goldman B."/>
            <person name="Young S.K."/>
            <person name="Kodira C.D."/>
            <person name="Zeng Q."/>
            <person name="Koehrsen M."/>
            <person name="Alvarado L."/>
            <person name="Berlin A."/>
            <person name="Borenstein D."/>
            <person name="Chen Z."/>
            <person name="Engels R."/>
            <person name="Freedman E."/>
            <person name="Gellesch M."/>
            <person name="Goldberg J."/>
            <person name="Griggs A."/>
            <person name="Gujja S."/>
            <person name="Heiman D."/>
            <person name="Hepburn T."/>
            <person name="Howarth C."/>
            <person name="Jen D."/>
            <person name="Larson L."/>
            <person name="Lewis B."/>
            <person name="Mehta T."/>
            <person name="Park D."/>
            <person name="Pearson M."/>
            <person name="Roberts A."/>
            <person name="Saif S."/>
            <person name="Shea T."/>
            <person name="Shenoy N."/>
            <person name="Sisk P."/>
            <person name="Stolte C."/>
            <person name="Sykes S."/>
            <person name="Walk T."/>
            <person name="White J."/>
            <person name="Yandava C."/>
            <person name="Klein B."/>
            <person name="McEwen J.G."/>
            <person name="Puccia R."/>
            <person name="Goldman G.H."/>
            <person name="Felipe M.S."/>
            <person name="Nino-Vega G."/>
            <person name="San-Blas G."/>
            <person name="Taylor J."/>
            <person name="Mendoza L."/>
            <person name="Galagan J."/>
            <person name="Nusbaum C."/>
            <person name="Birren B."/>
        </authorList>
    </citation>
    <scope>NUCLEOTIDE SEQUENCE</scope>
    <source>
        <strain evidence="2">G186AR</strain>
    </source>
</reference>
<accession>C0NP19</accession>
<dbReference type="InParanoid" id="C0NP19"/>
<dbReference type="EMBL" id="GG663368">
    <property type="protein sequence ID" value="EEH06679.1"/>
    <property type="molecule type" value="Genomic_DNA"/>
</dbReference>
<feature type="compositionally biased region" description="Low complexity" evidence="1">
    <location>
        <begin position="68"/>
        <end position="80"/>
    </location>
</feature>
<evidence type="ECO:0000313" key="2">
    <source>
        <dbReference type="EMBL" id="EEH06679.1"/>
    </source>
</evidence>